<protein>
    <submittedName>
        <fullName evidence="2">Uncharacterized protein</fullName>
    </submittedName>
</protein>
<accession>A0A438H2B9</accession>
<gene>
    <name evidence="2" type="ORF">CK203_046732</name>
</gene>
<comment type="caution">
    <text evidence="2">The sequence shown here is derived from an EMBL/GenBank/DDBJ whole genome shotgun (WGS) entry which is preliminary data.</text>
</comment>
<proteinExistence type="predicted"/>
<name>A0A438H2B9_VITVI</name>
<feature type="compositionally biased region" description="Pro residues" evidence="1">
    <location>
        <begin position="81"/>
        <end position="113"/>
    </location>
</feature>
<feature type="region of interest" description="Disordered" evidence="1">
    <location>
        <begin position="1"/>
        <end position="126"/>
    </location>
</feature>
<reference evidence="2 3" key="1">
    <citation type="journal article" date="2018" name="PLoS Genet.">
        <title>Population sequencing reveals clonal diversity and ancestral inbreeding in the grapevine cultivar Chardonnay.</title>
        <authorList>
            <person name="Roach M.J."/>
            <person name="Johnson D.L."/>
            <person name="Bohlmann J."/>
            <person name="van Vuuren H.J."/>
            <person name="Jones S.J."/>
            <person name="Pretorius I.S."/>
            <person name="Schmidt S.A."/>
            <person name="Borneman A.R."/>
        </authorList>
    </citation>
    <scope>NUCLEOTIDE SEQUENCE [LARGE SCALE GENOMIC DNA]</scope>
    <source>
        <strain evidence="3">cv. Chardonnay</strain>
        <tissue evidence="2">Leaf</tissue>
    </source>
</reference>
<dbReference type="AlphaFoldDB" id="A0A438H2B9"/>
<evidence type="ECO:0000313" key="2">
    <source>
        <dbReference type="EMBL" id="RVW78602.1"/>
    </source>
</evidence>
<feature type="compositionally biased region" description="Low complexity" evidence="1">
    <location>
        <begin position="24"/>
        <end position="40"/>
    </location>
</feature>
<sequence>MARTRGAKSSSPSNRKKSLRKEPSQVLLQSLRRQGQSSSGEPAPPKPPARRYLTRSGGRPLQKKPRVESSKPIDLTEQSPEPSPITSPVQTPVPSPIPSPSPLPVPSPVPSPAPQEKSQEPPAPLPEPQIQAEQLWKNIQSEAGACPIIPTAEEVSYGASVSSKRFFLPPDSHRFYQSMTPKRAWTNPTELEMVRTLSRGAANRSHLLRGELPPVMFLIHAFLRHNIYPCSIGPKEGESPGALYKMSEGFFFGPHHLIMAALLYLKRRFTKRSFREQIAFPSSS</sequence>
<organism evidence="2 3">
    <name type="scientific">Vitis vinifera</name>
    <name type="common">Grape</name>
    <dbReference type="NCBI Taxonomy" id="29760"/>
    <lineage>
        <taxon>Eukaryota</taxon>
        <taxon>Viridiplantae</taxon>
        <taxon>Streptophyta</taxon>
        <taxon>Embryophyta</taxon>
        <taxon>Tracheophyta</taxon>
        <taxon>Spermatophyta</taxon>
        <taxon>Magnoliopsida</taxon>
        <taxon>eudicotyledons</taxon>
        <taxon>Gunneridae</taxon>
        <taxon>Pentapetalae</taxon>
        <taxon>rosids</taxon>
        <taxon>Vitales</taxon>
        <taxon>Vitaceae</taxon>
        <taxon>Viteae</taxon>
        <taxon>Vitis</taxon>
    </lineage>
</organism>
<evidence type="ECO:0000256" key="1">
    <source>
        <dbReference type="SAM" id="MobiDB-lite"/>
    </source>
</evidence>
<dbReference type="EMBL" id="QGNW01000293">
    <property type="protein sequence ID" value="RVW78602.1"/>
    <property type="molecule type" value="Genomic_DNA"/>
</dbReference>
<evidence type="ECO:0000313" key="3">
    <source>
        <dbReference type="Proteomes" id="UP000288805"/>
    </source>
</evidence>
<dbReference type="Proteomes" id="UP000288805">
    <property type="component" value="Unassembled WGS sequence"/>
</dbReference>